<organism evidence="1 2">
    <name type="scientific">Heracleum sosnowskyi</name>
    <dbReference type="NCBI Taxonomy" id="360622"/>
    <lineage>
        <taxon>Eukaryota</taxon>
        <taxon>Viridiplantae</taxon>
        <taxon>Streptophyta</taxon>
        <taxon>Embryophyta</taxon>
        <taxon>Tracheophyta</taxon>
        <taxon>Spermatophyta</taxon>
        <taxon>Magnoliopsida</taxon>
        <taxon>eudicotyledons</taxon>
        <taxon>Gunneridae</taxon>
        <taxon>Pentapetalae</taxon>
        <taxon>asterids</taxon>
        <taxon>campanulids</taxon>
        <taxon>Apiales</taxon>
        <taxon>Apiaceae</taxon>
        <taxon>Apioideae</taxon>
        <taxon>apioid superclade</taxon>
        <taxon>Tordylieae</taxon>
        <taxon>Tordyliinae</taxon>
        <taxon>Heracleum</taxon>
    </lineage>
</organism>
<accession>A0AAD8MDR3</accession>
<dbReference type="Proteomes" id="UP001237642">
    <property type="component" value="Unassembled WGS sequence"/>
</dbReference>
<reference evidence="1" key="1">
    <citation type="submission" date="2023-02" db="EMBL/GenBank/DDBJ databases">
        <title>Genome of toxic invasive species Heracleum sosnowskyi carries increased number of genes despite the absence of recent whole-genome duplications.</title>
        <authorList>
            <person name="Schelkunov M."/>
            <person name="Shtratnikova V."/>
            <person name="Makarenko M."/>
            <person name="Klepikova A."/>
            <person name="Omelchenko D."/>
            <person name="Novikova G."/>
            <person name="Obukhova E."/>
            <person name="Bogdanov V."/>
            <person name="Penin A."/>
            <person name="Logacheva M."/>
        </authorList>
    </citation>
    <scope>NUCLEOTIDE SEQUENCE</scope>
    <source>
        <strain evidence="1">Hsosn_3</strain>
        <tissue evidence="1">Leaf</tissue>
    </source>
</reference>
<protein>
    <submittedName>
        <fullName evidence="1">Uncharacterized protein</fullName>
    </submittedName>
</protein>
<keyword evidence="2" id="KW-1185">Reference proteome</keyword>
<comment type="caution">
    <text evidence="1">The sequence shown here is derived from an EMBL/GenBank/DDBJ whole genome shotgun (WGS) entry which is preliminary data.</text>
</comment>
<dbReference type="EMBL" id="JAUIZM010000008">
    <property type="protein sequence ID" value="KAK1369841.1"/>
    <property type="molecule type" value="Genomic_DNA"/>
</dbReference>
<gene>
    <name evidence="1" type="ORF">POM88_035933</name>
</gene>
<sequence>MERFYKRKVDLVVPQVEEHSQIAQTIKKVKVDTRRNVESKKNASQEANLSSLESDYGLRKAIKDYPPPNDQDEVRRRYILKGPHVNQVTMFFRSHHLERKIEDSIQNGFQIIDIGQSITLIWMQLFVYVAIFLKKLLGGKIHLVVKDSRIGKKPKKFGDHVRYPDGAHTYDWNKCNALMNQKQHIATFFHNQCSNDQVEYRIRLESSVDCI</sequence>
<name>A0AAD8MDR3_9APIA</name>
<proteinExistence type="predicted"/>
<evidence type="ECO:0000313" key="1">
    <source>
        <dbReference type="EMBL" id="KAK1369841.1"/>
    </source>
</evidence>
<dbReference type="AlphaFoldDB" id="A0AAD8MDR3"/>
<reference evidence="1" key="2">
    <citation type="submission" date="2023-05" db="EMBL/GenBank/DDBJ databases">
        <authorList>
            <person name="Schelkunov M.I."/>
        </authorList>
    </citation>
    <scope>NUCLEOTIDE SEQUENCE</scope>
    <source>
        <strain evidence="1">Hsosn_3</strain>
        <tissue evidence="1">Leaf</tissue>
    </source>
</reference>
<evidence type="ECO:0000313" key="2">
    <source>
        <dbReference type="Proteomes" id="UP001237642"/>
    </source>
</evidence>